<feature type="transmembrane region" description="Helical" evidence="1">
    <location>
        <begin position="6"/>
        <end position="29"/>
    </location>
</feature>
<dbReference type="SUPFAM" id="SSF48371">
    <property type="entry name" value="ARM repeat"/>
    <property type="match status" value="1"/>
</dbReference>
<proteinExistence type="predicted"/>
<dbReference type="InterPro" id="IPR011989">
    <property type="entry name" value="ARM-like"/>
</dbReference>
<gene>
    <name evidence="2" type="ORF">F4V44_00300</name>
</gene>
<name>A0A5J5I975_9BACI</name>
<evidence type="ECO:0000256" key="1">
    <source>
        <dbReference type="SAM" id="Phobius"/>
    </source>
</evidence>
<dbReference type="Proteomes" id="UP000326671">
    <property type="component" value="Unassembled WGS sequence"/>
</dbReference>
<accession>A0A5J5I975</accession>
<keyword evidence="1" id="KW-0812">Transmembrane</keyword>
<keyword evidence="1" id="KW-0472">Membrane</keyword>
<protein>
    <submittedName>
        <fullName evidence="2">HEAT repeat domain-containing protein</fullName>
    </submittedName>
</protein>
<keyword evidence="1" id="KW-1133">Transmembrane helix</keyword>
<evidence type="ECO:0000313" key="2">
    <source>
        <dbReference type="EMBL" id="KAA9032385.1"/>
    </source>
</evidence>
<organism evidence="2 3">
    <name type="scientific">Niallia endozanthoxylica</name>
    <dbReference type="NCBI Taxonomy" id="2036016"/>
    <lineage>
        <taxon>Bacteria</taxon>
        <taxon>Bacillati</taxon>
        <taxon>Bacillota</taxon>
        <taxon>Bacilli</taxon>
        <taxon>Bacillales</taxon>
        <taxon>Bacillaceae</taxon>
        <taxon>Niallia</taxon>
    </lineage>
</organism>
<dbReference type="OrthoDB" id="2112914at2"/>
<dbReference type="EMBL" id="VYKL01000003">
    <property type="protein sequence ID" value="KAA9032385.1"/>
    <property type="molecule type" value="Genomic_DNA"/>
</dbReference>
<dbReference type="RefSeq" id="WP_150437989.1">
    <property type="nucleotide sequence ID" value="NZ_VYKL01000003.1"/>
</dbReference>
<comment type="caution">
    <text evidence="2">The sequence shown here is derived from an EMBL/GenBank/DDBJ whole genome shotgun (WGS) entry which is preliminary data.</text>
</comment>
<dbReference type="AlphaFoldDB" id="A0A5J5I975"/>
<reference evidence="2 3" key="1">
    <citation type="submission" date="2019-09" db="EMBL/GenBank/DDBJ databases">
        <title>Whole genome sequences of isolates from the Mars Exploration Rovers.</title>
        <authorList>
            <person name="Seuylemezian A."/>
            <person name="Vaishampayan P."/>
        </authorList>
    </citation>
    <scope>NUCLEOTIDE SEQUENCE [LARGE SCALE GENOMIC DNA]</scope>
    <source>
        <strain evidence="2 3">MER_TA_151</strain>
    </source>
</reference>
<keyword evidence="3" id="KW-1185">Reference proteome</keyword>
<evidence type="ECO:0000313" key="3">
    <source>
        <dbReference type="Proteomes" id="UP000326671"/>
    </source>
</evidence>
<dbReference type="Gene3D" id="1.25.10.10">
    <property type="entry name" value="Leucine-rich Repeat Variant"/>
    <property type="match status" value="1"/>
</dbReference>
<sequence length="350" mass="40859">MIEMNLALLFILFLVLLFILISLFFYLTVKKYLKNQMRQRIDTFKEDYRLAVFHYLQSGQSSLMESDLEEEKVIALIELLSDYSNVIVGSDVEERIHLFAKEHITDFLIKELKQKRWSLRMNALFSIEDFYMVHFVPFLHELYQKRGTSLSEKAQILKLLAKFDDPKIVDYLKKTDESLSEFSLVSILSVMEEEKLDELIASFDDLSKRMQYIVVDMIGKRQLTGHHSLLQRLVLEDETELRIRSLKAYANSGIPIDAEAIHRFFESDNWQLRMMAAKVSGMQRIEGYQSTLIALLSDPEYVVRAEAAKAILRFKEGEAILQKVIEESKDVFAKDMAVEWLEKEGVGYSY</sequence>
<dbReference type="InterPro" id="IPR016024">
    <property type="entry name" value="ARM-type_fold"/>
</dbReference>